<dbReference type="EMBL" id="QQBC01000001">
    <property type="protein sequence ID" value="RDI69228.1"/>
    <property type="molecule type" value="Genomic_DNA"/>
</dbReference>
<dbReference type="AlphaFoldDB" id="A0A370IES5"/>
<dbReference type="RefSeq" id="WP_067991356.1">
    <property type="nucleotide sequence ID" value="NZ_QQBC01000001.1"/>
</dbReference>
<organism evidence="1 2">
    <name type="scientific">Nocardia pseudobrasiliensis</name>
    <dbReference type="NCBI Taxonomy" id="45979"/>
    <lineage>
        <taxon>Bacteria</taxon>
        <taxon>Bacillati</taxon>
        <taxon>Actinomycetota</taxon>
        <taxon>Actinomycetes</taxon>
        <taxon>Mycobacteriales</taxon>
        <taxon>Nocardiaceae</taxon>
        <taxon>Nocardia</taxon>
    </lineage>
</organism>
<proteinExistence type="predicted"/>
<keyword evidence="2" id="KW-1185">Reference proteome</keyword>
<protein>
    <recommendedName>
        <fullName evidence="3">Peptidase M1 membrane alanine aminopeptidase domain-containing protein</fullName>
    </recommendedName>
</protein>
<dbReference type="Proteomes" id="UP000254869">
    <property type="component" value="Unassembled WGS sequence"/>
</dbReference>
<dbReference type="InterPro" id="IPR027268">
    <property type="entry name" value="Peptidase_M4/M1_CTD_sf"/>
</dbReference>
<evidence type="ECO:0000313" key="2">
    <source>
        <dbReference type="Proteomes" id="UP000254869"/>
    </source>
</evidence>
<comment type="caution">
    <text evidence="1">The sequence shown here is derived from an EMBL/GenBank/DDBJ whole genome shotgun (WGS) entry which is preliminary data.</text>
</comment>
<sequence>MGREFTSVYTRGPLFLHALRRTIGDQVFFAAIHDWVQGHRDGNDTLPEFERFVQQRPGRDLGGFFDAWLMRPTRPAYEYLYPAGLGS</sequence>
<name>A0A370IES5_9NOCA</name>
<gene>
    <name evidence="1" type="ORF">DFR76_101766</name>
</gene>
<dbReference type="SUPFAM" id="SSF55486">
    <property type="entry name" value="Metalloproteases ('zincins'), catalytic domain"/>
    <property type="match status" value="1"/>
</dbReference>
<dbReference type="Gene3D" id="1.10.390.10">
    <property type="entry name" value="Neutral Protease Domain 2"/>
    <property type="match status" value="1"/>
</dbReference>
<dbReference type="STRING" id="1210086.GCA_001613105_00620"/>
<accession>A0A370IES5</accession>
<evidence type="ECO:0008006" key="3">
    <source>
        <dbReference type="Google" id="ProtNLM"/>
    </source>
</evidence>
<reference evidence="1 2" key="1">
    <citation type="submission" date="2018-07" db="EMBL/GenBank/DDBJ databases">
        <title>Genomic Encyclopedia of Type Strains, Phase IV (KMG-IV): sequencing the most valuable type-strain genomes for metagenomic binning, comparative biology and taxonomic classification.</title>
        <authorList>
            <person name="Goeker M."/>
        </authorList>
    </citation>
    <scope>NUCLEOTIDE SEQUENCE [LARGE SCALE GENOMIC DNA]</scope>
    <source>
        <strain evidence="1 2">DSM 44290</strain>
    </source>
</reference>
<evidence type="ECO:0000313" key="1">
    <source>
        <dbReference type="EMBL" id="RDI69228.1"/>
    </source>
</evidence>